<sequence>MDYEVTGEFEADMTDYLATEGENLIASRNFAAAFELGQASYELLHEIDIDDSNGVMLTILTYITELWEEVMEFATAKDIEPFFIWATQRLNNKEDFFTEDLIAVLTNLGEEKLEFAPRIVK</sequence>
<keyword evidence="2" id="KW-1185">Reference proteome</keyword>
<protein>
    <submittedName>
        <fullName evidence="1">Uncharacterized protein</fullName>
    </submittedName>
</protein>
<accession>A0ABS3H8Y8</accession>
<comment type="caution">
    <text evidence="1">The sequence shown here is derived from an EMBL/GenBank/DDBJ whole genome shotgun (WGS) entry which is preliminary data.</text>
</comment>
<dbReference type="RefSeq" id="WP_206903252.1">
    <property type="nucleotide sequence ID" value="NZ_JAFLVT010000008.1"/>
</dbReference>
<organism evidence="1 2">
    <name type="scientific">Candidatus Enterococcus myersii</name>
    <dbReference type="NCBI Taxonomy" id="2815322"/>
    <lineage>
        <taxon>Bacteria</taxon>
        <taxon>Bacillati</taxon>
        <taxon>Bacillota</taxon>
        <taxon>Bacilli</taxon>
        <taxon>Lactobacillales</taxon>
        <taxon>Enterococcaceae</taxon>
        <taxon>Enterococcus</taxon>
    </lineage>
</organism>
<gene>
    <name evidence="1" type="ORF">JZO76_06010</name>
</gene>
<evidence type="ECO:0000313" key="1">
    <source>
        <dbReference type="EMBL" id="MBO0449088.1"/>
    </source>
</evidence>
<proteinExistence type="predicted"/>
<dbReference type="Proteomes" id="UP000664256">
    <property type="component" value="Unassembled WGS sequence"/>
</dbReference>
<reference evidence="1 2" key="1">
    <citation type="submission" date="2021-03" db="EMBL/GenBank/DDBJ databases">
        <title>Enterococcal diversity collection.</title>
        <authorList>
            <person name="Gilmore M.S."/>
            <person name="Schwartzman J."/>
            <person name="Van Tyne D."/>
            <person name="Martin M."/>
            <person name="Earl A.M."/>
            <person name="Manson A.L."/>
            <person name="Straub T."/>
            <person name="Salamzade R."/>
            <person name="Saavedra J."/>
            <person name="Lebreton F."/>
            <person name="Prichula J."/>
            <person name="Schaufler K."/>
            <person name="Gaca A."/>
            <person name="Sgardioli B."/>
            <person name="Wagenaar J."/>
            <person name="Strong T."/>
        </authorList>
    </citation>
    <scope>NUCLEOTIDE SEQUENCE [LARGE SCALE GENOMIC DNA]</scope>
    <source>
        <strain evidence="1 2">MJM12</strain>
    </source>
</reference>
<dbReference type="EMBL" id="JAFLVT010000008">
    <property type="protein sequence ID" value="MBO0449088.1"/>
    <property type="molecule type" value="Genomic_DNA"/>
</dbReference>
<name>A0ABS3H8Y8_9ENTE</name>
<evidence type="ECO:0000313" key="2">
    <source>
        <dbReference type="Proteomes" id="UP000664256"/>
    </source>
</evidence>